<evidence type="ECO:0000313" key="2">
    <source>
        <dbReference type="EMBL" id="POF28379.1"/>
    </source>
</evidence>
<evidence type="ECO:0000256" key="1">
    <source>
        <dbReference type="SAM" id="SignalP"/>
    </source>
</evidence>
<evidence type="ECO:0000313" key="3">
    <source>
        <dbReference type="Proteomes" id="UP000236959"/>
    </source>
</evidence>
<feature type="signal peptide" evidence="1">
    <location>
        <begin position="1"/>
        <end position="28"/>
    </location>
</feature>
<evidence type="ECO:0008006" key="4">
    <source>
        <dbReference type="Google" id="ProtNLM"/>
    </source>
</evidence>
<comment type="caution">
    <text evidence="2">The sequence shown here is derived from an EMBL/GenBank/DDBJ whole genome shotgun (WGS) entry which is preliminary data.</text>
</comment>
<dbReference type="Proteomes" id="UP000236959">
    <property type="component" value="Unassembled WGS sequence"/>
</dbReference>
<dbReference type="EMBL" id="PPCN01000014">
    <property type="protein sequence ID" value="POF28379.1"/>
    <property type="molecule type" value="Genomic_DNA"/>
</dbReference>
<proteinExistence type="predicted"/>
<sequence>MAVRISKSILPALYAGLLGLCATLPVHAQSEAPAITLELNKAEDSGENCRLSFVMTNGTGRPIESAAYELVLFTKDGVINQMSVFDFGALPEGKTVVRQFELPALDCAQAGNLLINGPAGCPADQAPAHCTAPLRLSSRTGFTLTQ</sequence>
<reference evidence="2 3" key="1">
    <citation type="submission" date="2018-01" db="EMBL/GenBank/DDBJ databases">
        <title>Genomic Encyclopedia of Archaeal and Bacterial Type Strains, Phase II (KMG-II): from individual species to whole genera.</title>
        <authorList>
            <person name="Goeker M."/>
        </authorList>
    </citation>
    <scope>NUCLEOTIDE SEQUENCE [LARGE SCALE GENOMIC DNA]</scope>
    <source>
        <strain evidence="2 3">DSM 17023</strain>
    </source>
</reference>
<keyword evidence="1" id="KW-0732">Signal</keyword>
<dbReference type="AlphaFoldDB" id="A0A2S3ULM9"/>
<name>A0A2S3ULM9_9HYPH</name>
<organism evidence="2 3">
    <name type="scientific">Roseibium marinum</name>
    <dbReference type="NCBI Taxonomy" id="281252"/>
    <lineage>
        <taxon>Bacteria</taxon>
        <taxon>Pseudomonadati</taxon>
        <taxon>Pseudomonadota</taxon>
        <taxon>Alphaproteobacteria</taxon>
        <taxon>Hyphomicrobiales</taxon>
        <taxon>Stappiaceae</taxon>
        <taxon>Roseibium</taxon>
    </lineage>
</organism>
<keyword evidence="3" id="KW-1185">Reference proteome</keyword>
<dbReference type="RefSeq" id="WP_103224991.1">
    <property type="nucleotide sequence ID" value="NZ_PPCN01000014.1"/>
</dbReference>
<accession>A0A2S3ULM9</accession>
<dbReference type="OrthoDB" id="7707524at2"/>
<feature type="chain" id="PRO_5015752005" description="Tat pathway signal sequence domain protein" evidence="1">
    <location>
        <begin position="29"/>
        <end position="146"/>
    </location>
</feature>
<gene>
    <name evidence="2" type="ORF">CLV41_11450</name>
</gene>
<protein>
    <recommendedName>
        <fullName evidence="4">Tat pathway signal sequence domain protein</fullName>
    </recommendedName>
</protein>